<dbReference type="EC" id="2.3.1.178" evidence="4 9"/>
<dbReference type="GO" id="GO:0019491">
    <property type="term" value="P:ectoine biosynthetic process"/>
    <property type="evidence" value="ECO:0007669"/>
    <property type="project" value="UniProtKB-UniPathway"/>
</dbReference>
<dbReference type="STRING" id="1428644.BIV57_03065"/>
<evidence type="ECO:0000256" key="7">
    <source>
        <dbReference type="ARBA" id="ARBA00023315"/>
    </source>
</evidence>
<evidence type="ECO:0000256" key="1">
    <source>
        <dbReference type="ARBA" id="ARBA00003741"/>
    </source>
</evidence>
<evidence type="ECO:0000256" key="4">
    <source>
        <dbReference type="ARBA" id="ARBA00012355"/>
    </source>
</evidence>
<gene>
    <name evidence="9" type="primary">ectA</name>
    <name evidence="12" type="ORF">BIV57_03065</name>
</gene>
<evidence type="ECO:0000313" key="13">
    <source>
        <dbReference type="Proteomes" id="UP000243342"/>
    </source>
</evidence>
<reference evidence="12 13" key="1">
    <citation type="submission" date="2016-10" db="EMBL/GenBank/DDBJ databases">
        <title>Genome sequence of Streptomyces gilvigriseus MUSC 26.</title>
        <authorList>
            <person name="Lee L.-H."/>
            <person name="Ser H.-L."/>
        </authorList>
    </citation>
    <scope>NUCLEOTIDE SEQUENCE [LARGE SCALE GENOMIC DNA]</scope>
    <source>
        <strain evidence="12 13">MUSC 26</strain>
    </source>
</reference>
<organism evidence="12 13">
    <name type="scientific">Mangrovactinospora gilvigrisea</name>
    <dbReference type="NCBI Taxonomy" id="1428644"/>
    <lineage>
        <taxon>Bacteria</taxon>
        <taxon>Bacillati</taxon>
        <taxon>Actinomycetota</taxon>
        <taxon>Actinomycetes</taxon>
        <taxon>Kitasatosporales</taxon>
        <taxon>Streptomycetaceae</taxon>
        <taxon>Mangrovactinospora</taxon>
    </lineage>
</organism>
<evidence type="ECO:0000256" key="10">
    <source>
        <dbReference type="SAM" id="MobiDB-lite"/>
    </source>
</evidence>
<dbReference type="CDD" id="cd04301">
    <property type="entry name" value="NAT_SF"/>
    <property type="match status" value="1"/>
</dbReference>
<dbReference type="InterPro" id="IPR000182">
    <property type="entry name" value="GNAT_dom"/>
</dbReference>
<dbReference type="NCBIfam" id="TIGR02406">
    <property type="entry name" value="ectoine_EctA"/>
    <property type="match status" value="1"/>
</dbReference>
<evidence type="ECO:0000256" key="3">
    <source>
        <dbReference type="ARBA" id="ARBA00010712"/>
    </source>
</evidence>
<comment type="catalytic activity">
    <reaction evidence="8 9">
        <text>L-2,4-diaminobutanoate + acetyl-CoA = (2S)-4-acetamido-2-aminobutanoate + CoA + H(+)</text>
        <dbReference type="Rhea" id="RHEA:16901"/>
        <dbReference type="ChEBI" id="CHEBI:15378"/>
        <dbReference type="ChEBI" id="CHEBI:57287"/>
        <dbReference type="ChEBI" id="CHEBI:57288"/>
        <dbReference type="ChEBI" id="CHEBI:58761"/>
        <dbReference type="ChEBI" id="CHEBI:58929"/>
        <dbReference type="EC" id="2.3.1.178"/>
    </reaction>
</comment>
<dbReference type="Pfam" id="PF00583">
    <property type="entry name" value="Acetyltransf_1"/>
    <property type="match status" value="1"/>
</dbReference>
<dbReference type="SUPFAM" id="SSF55729">
    <property type="entry name" value="Acyl-CoA N-acyltransferases (Nat)"/>
    <property type="match status" value="1"/>
</dbReference>
<evidence type="ECO:0000256" key="5">
    <source>
        <dbReference type="ARBA" id="ARBA00017935"/>
    </source>
</evidence>
<proteinExistence type="inferred from homology"/>
<dbReference type="RefSeq" id="WP_071655066.1">
    <property type="nucleotide sequence ID" value="NZ_MLCF01000009.1"/>
</dbReference>
<comment type="caution">
    <text evidence="12">The sequence shown here is derived from an EMBL/GenBank/DDBJ whole genome shotgun (WGS) entry which is preliminary data.</text>
</comment>
<evidence type="ECO:0000256" key="2">
    <source>
        <dbReference type="ARBA" id="ARBA00004978"/>
    </source>
</evidence>
<evidence type="ECO:0000259" key="11">
    <source>
        <dbReference type="PROSITE" id="PS51186"/>
    </source>
</evidence>
<evidence type="ECO:0000256" key="9">
    <source>
        <dbReference type="RuleBase" id="RU365045"/>
    </source>
</evidence>
<dbReference type="PROSITE" id="PS51186">
    <property type="entry name" value="GNAT"/>
    <property type="match status" value="1"/>
</dbReference>
<evidence type="ECO:0000256" key="6">
    <source>
        <dbReference type="ARBA" id="ARBA00022679"/>
    </source>
</evidence>
<feature type="domain" description="N-acetyltransferase" evidence="11">
    <location>
        <begin position="18"/>
        <end position="171"/>
    </location>
</feature>
<comment type="similarity">
    <text evidence="3 9">Belongs to the acetyltransferase family. EctA subfamily.</text>
</comment>
<dbReference type="Gene3D" id="3.40.630.30">
    <property type="match status" value="1"/>
</dbReference>
<comment type="function">
    <text evidence="1 9">Catalyzes the acetylation of L-2,4-diaminobutyrate (DABA) to gamma-N-acetyl-alpha,gamma-diaminobutyric acid (ADABA) with acetyl coenzyme A.</text>
</comment>
<evidence type="ECO:0000313" key="12">
    <source>
        <dbReference type="EMBL" id="OIV38953.1"/>
    </source>
</evidence>
<name>A0A1J7BZN9_9ACTN</name>
<dbReference type="InterPro" id="IPR012772">
    <property type="entry name" value="Ectoine_EctA"/>
</dbReference>
<protein>
    <recommendedName>
        <fullName evidence="5 9">L-2,4-diaminobutyric acid acetyltransferase</fullName>
        <shortName evidence="9">DABA acetyltransferase</shortName>
        <ecNumber evidence="4 9">2.3.1.178</ecNumber>
    </recommendedName>
</protein>
<accession>A0A1J7BZN9</accession>
<dbReference type="InterPro" id="IPR016181">
    <property type="entry name" value="Acyl_CoA_acyltransferase"/>
</dbReference>
<dbReference type="OrthoDB" id="2436196at2"/>
<dbReference type="AlphaFoldDB" id="A0A1J7BZN9"/>
<evidence type="ECO:0000256" key="8">
    <source>
        <dbReference type="ARBA" id="ARBA00048924"/>
    </source>
</evidence>
<keyword evidence="6 9" id="KW-0808">Transferase</keyword>
<dbReference type="UniPathway" id="UPA00067">
    <property type="reaction ID" value="UER00122"/>
</dbReference>
<feature type="region of interest" description="Disordered" evidence="10">
    <location>
        <begin position="1"/>
        <end position="21"/>
    </location>
</feature>
<dbReference type="GO" id="GO:0033816">
    <property type="term" value="F:diaminobutyrate acetyltransferase activity"/>
    <property type="evidence" value="ECO:0007669"/>
    <property type="project" value="UniProtKB-EC"/>
</dbReference>
<keyword evidence="13" id="KW-1185">Reference proteome</keyword>
<dbReference type="Proteomes" id="UP000243342">
    <property type="component" value="Unassembled WGS sequence"/>
</dbReference>
<sequence>MTSARPEITSPEAASDADSFDVPGVEDGAAIWRLARDSKTLDLNSSYSYLLWCRDFARTSVIARSADGEPAGFITGYVRPDEPRALVVWQVAVDAAQRGRGLAGRMLDHLADRVAGDAEPGSPVREIETTITADNAASIALFSAFARRRGTSVERRVLFDDALFPDGHPAEELHRIPLH</sequence>
<comment type="pathway">
    <text evidence="2 9">Amine and polyamine biosynthesis; ectoine biosynthesis; L-ectoine from L-aspartate 4-semialdehyde: step 2/3.</text>
</comment>
<keyword evidence="7 9" id="KW-0012">Acyltransferase</keyword>
<dbReference type="EMBL" id="MLCF01000009">
    <property type="protein sequence ID" value="OIV38953.1"/>
    <property type="molecule type" value="Genomic_DNA"/>
</dbReference>